<feature type="signal peptide" evidence="1">
    <location>
        <begin position="1"/>
        <end position="18"/>
    </location>
</feature>
<dbReference type="EMBL" id="CVMT01000005">
    <property type="protein sequence ID" value="CRG89000.1"/>
    <property type="molecule type" value="Genomic_DNA"/>
</dbReference>
<gene>
    <name evidence="2" type="ORF">PISL3812_06035</name>
</gene>
<protein>
    <submittedName>
        <fullName evidence="2">Uncharacterized protein</fullName>
    </submittedName>
</protein>
<dbReference type="STRING" id="28573.A0A0U1M1W3"/>
<sequence>MRLDSLFLMGALTTMVLTQSTIPNVIITKSTTSMYQLIKDLKFAFVLEAFLSLASGGGAASGEPLPPRVKPSDCESWYNEFN</sequence>
<keyword evidence="3" id="KW-1185">Reference proteome</keyword>
<evidence type="ECO:0000313" key="2">
    <source>
        <dbReference type="EMBL" id="CRG89000.1"/>
    </source>
</evidence>
<keyword evidence="1" id="KW-0732">Signal</keyword>
<evidence type="ECO:0000256" key="1">
    <source>
        <dbReference type="SAM" id="SignalP"/>
    </source>
</evidence>
<feature type="chain" id="PRO_5006711455" evidence="1">
    <location>
        <begin position="19"/>
        <end position="82"/>
    </location>
</feature>
<evidence type="ECO:0000313" key="3">
    <source>
        <dbReference type="Proteomes" id="UP000054383"/>
    </source>
</evidence>
<reference evidence="2 3" key="1">
    <citation type="submission" date="2015-04" db="EMBL/GenBank/DDBJ databases">
        <authorList>
            <person name="Syromyatnikov M.Y."/>
            <person name="Popov V.N."/>
        </authorList>
    </citation>
    <scope>NUCLEOTIDE SEQUENCE [LARGE SCALE GENOMIC DNA]</scope>
    <source>
        <strain evidence="2">WF-38-12</strain>
    </source>
</reference>
<organism evidence="2 3">
    <name type="scientific">Talaromyces islandicus</name>
    <name type="common">Penicillium islandicum</name>
    <dbReference type="NCBI Taxonomy" id="28573"/>
    <lineage>
        <taxon>Eukaryota</taxon>
        <taxon>Fungi</taxon>
        <taxon>Dikarya</taxon>
        <taxon>Ascomycota</taxon>
        <taxon>Pezizomycotina</taxon>
        <taxon>Eurotiomycetes</taxon>
        <taxon>Eurotiomycetidae</taxon>
        <taxon>Eurotiales</taxon>
        <taxon>Trichocomaceae</taxon>
        <taxon>Talaromyces</taxon>
        <taxon>Talaromyces sect. Islandici</taxon>
    </lineage>
</organism>
<accession>A0A0U1M1W3</accession>
<proteinExistence type="predicted"/>
<name>A0A0U1M1W3_TALIS</name>
<dbReference type="Proteomes" id="UP000054383">
    <property type="component" value="Unassembled WGS sequence"/>
</dbReference>
<dbReference type="AlphaFoldDB" id="A0A0U1M1W3"/>